<dbReference type="GO" id="GO:0043813">
    <property type="term" value="F:phosphatidylinositol-3,5-bisphosphate 5-phosphatase activity"/>
    <property type="evidence" value="ECO:0007669"/>
    <property type="project" value="TreeGrafter"/>
</dbReference>
<reference evidence="13" key="3">
    <citation type="submission" date="2025-04" db="UniProtKB">
        <authorList>
            <consortium name="RefSeq"/>
        </authorList>
    </citation>
    <scope>IDENTIFICATION</scope>
    <source>
        <strain evidence="13">CBS 781.70</strain>
    </source>
</reference>
<evidence type="ECO:0000256" key="2">
    <source>
        <dbReference type="ARBA" id="ARBA00008943"/>
    </source>
</evidence>
<proteinExistence type="inferred from homology"/>
<keyword evidence="12" id="KW-1185">Reference proteome</keyword>
<dbReference type="EMBL" id="ML975151">
    <property type="protein sequence ID" value="KAF1815555.1"/>
    <property type="molecule type" value="Genomic_DNA"/>
</dbReference>
<sequence>MSIRVLIKDSSHRAIALATATSVLILRHSESSVENNSSGSSTSLVNGGANAFRCIVEFSSIDDVDLSEYRSLSSQTVHGTLGLISIANEVFLCVVSAAQKAATVRPAETVQKILAVEFHCLSSTDYDFVLSEEINPYPTDTLGDDGFERSQSPGRRESILEHPCLTLKKLLSSGTFYYSADFDVTRRLQDRPADVPVSVDSLDDGFLWNSFMIQPLVNFRARLGLREKRALDDSKIMTSAIRGFAFTLPVPASSSPMVSSRTGLPSQLTLISRLSCRRAGTRFNARGIDDDGYVANFVETETIFWLPDGSCFSYIQLRGSVPVFWEQTNSLIPGQQKITLSRSIEATQPAFDKHFEGLEYAYGPIHVVNLLSNDKPGELELTGRYHQHINNCVLNKRAAEAEKGHGLLKETLYDFHAETKGPTGYEAAQMIRQYIEDSANSFSYYLTKWESETDGKRTRYVRSNTPTLQQDGVFRTNCLDCLDRTNLVQTIISQLALELFFFHHKERGTSDFWMRHNSLWADNGDHLSKIYAGTGALKSSFTRLGKMSFAGAIADARKSAHRLYVNNFADKGRQNTMDMLLGRLMGQQPIVLYDPINDWVINEMNRRASEYSSKELINIWAGTFNLNGRTDGINEDLGMWLYPDKHFPEIFAVGFQEIVELSPQQIMSTDPERRKDWELSVLKALNRMTTKEGQDEYVLLRGGQLVGASLSVFVKSASLKHIKNVEASMKKTGMSGMAGNKGAVAIRMEYANTSICLVTAHLAAGFANYEERNRDYKTISQGLRFQRNRLIDDHDTVIWMGDFNYRIGLENEKVRKLISAGDLETLYVNDQLNIQMVAGLVFQYYSEARITFLPTYRFDIGTERYDTSEKQRIPAWCDRVLRKGTNIRQIHYNSVPLLSSDHRPVYATFECDVSLVDEGIKDKLSAELYNHRRTTVGDRTANTNEEDTDDEDLIGYESIEPGLPPASSDRRKWWLDNGALARVTVKAPGKEYSLNPNRPSNPFAPTSEPDWVRISPSNLDMDMHSPPKQIPRKLPPPYHSSSSQTSISNGKSNTPTPPAPRRSQATSSPAQSLRTQPIPIHSQSTTPSSPQSVSSTKTAPTIPRKPEAFRQSSFTVHHSPSLPQHIESHPRVTVQGDGAEDQSTAPAPPPPRRSVTTNIQSKDADRPGLPSRGAATKDLMDEADETGMEELQSWEVLTPSGR</sequence>
<dbReference type="InterPro" id="IPR002013">
    <property type="entry name" value="SAC_dom"/>
</dbReference>
<keyword evidence="6" id="KW-0963">Cytoplasm</keyword>
<dbReference type="Proteomes" id="UP000504638">
    <property type="component" value="Unplaced"/>
</dbReference>
<dbReference type="AlphaFoldDB" id="A0A6G1GBT9"/>
<feature type="compositionally biased region" description="Polar residues" evidence="9">
    <location>
        <begin position="1063"/>
        <end position="1075"/>
    </location>
</feature>
<keyword evidence="7" id="KW-0378">Hydrolase</keyword>
<dbReference type="Pfam" id="PF02383">
    <property type="entry name" value="Syja_N"/>
    <property type="match status" value="1"/>
</dbReference>
<organism evidence="11">
    <name type="scientific">Eremomyces bilateralis CBS 781.70</name>
    <dbReference type="NCBI Taxonomy" id="1392243"/>
    <lineage>
        <taxon>Eukaryota</taxon>
        <taxon>Fungi</taxon>
        <taxon>Dikarya</taxon>
        <taxon>Ascomycota</taxon>
        <taxon>Pezizomycotina</taxon>
        <taxon>Dothideomycetes</taxon>
        <taxon>Dothideomycetes incertae sedis</taxon>
        <taxon>Eremomycetales</taxon>
        <taxon>Eremomycetaceae</taxon>
        <taxon>Eremomyces</taxon>
    </lineage>
</organism>
<dbReference type="Pfam" id="PF22669">
    <property type="entry name" value="Exo_endo_phos2"/>
    <property type="match status" value="1"/>
</dbReference>
<evidence type="ECO:0000313" key="11">
    <source>
        <dbReference type="EMBL" id="KAF1815555.1"/>
    </source>
</evidence>
<keyword evidence="5" id="KW-0813">Transport</keyword>
<dbReference type="GO" id="GO:0004439">
    <property type="term" value="F:phosphatidylinositol-4,5-bisphosphate 5-phosphatase activity"/>
    <property type="evidence" value="ECO:0007669"/>
    <property type="project" value="UniProtKB-EC"/>
</dbReference>
<feature type="domain" description="SAC" evidence="10">
    <location>
        <begin position="167"/>
        <end position="533"/>
    </location>
</feature>
<feature type="region of interest" description="Disordered" evidence="9">
    <location>
        <begin position="990"/>
        <end position="1105"/>
    </location>
</feature>
<dbReference type="InterPro" id="IPR000300">
    <property type="entry name" value="IPPc"/>
</dbReference>
<feature type="region of interest" description="Disordered" evidence="9">
    <location>
        <begin position="937"/>
        <end position="970"/>
    </location>
</feature>
<dbReference type="PANTHER" id="PTHR11200">
    <property type="entry name" value="INOSITOL 5-PHOSPHATASE"/>
    <property type="match status" value="1"/>
</dbReference>
<feature type="compositionally biased region" description="Polar residues" evidence="9">
    <location>
        <begin position="994"/>
        <end position="1004"/>
    </location>
</feature>
<accession>A0A6G1GBT9</accession>
<evidence type="ECO:0000256" key="3">
    <source>
        <dbReference type="ARBA" id="ARBA00009678"/>
    </source>
</evidence>
<dbReference type="PANTHER" id="PTHR11200:SF257">
    <property type="entry name" value="PHOSPHOINOSITIDE 5-PHOSPHATASE"/>
    <property type="match status" value="1"/>
</dbReference>
<feature type="compositionally biased region" description="Low complexity" evidence="9">
    <location>
        <begin position="1082"/>
        <end position="1096"/>
    </location>
</feature>
<protein>
    <recommendedName>
        <fullName evidence="4">phosphoinositide 5-phosphatase</fullName>
        <ecNumber evidence="4">3.1.3.36</ecNumber>
    </recommendedName>
</protein>
<feature type="compositionally biased region" description="Polar residues" evidence="9">
    <location>
        <begin position="1039"/>
        <end position="1054"/>
    </location>
</feature>
<dbReference type="GO" id="GO:0046856">
    <property type="term" value="P:phosphatidylinositol dephosphorylation"/>
    <property type="evidence" value="ECO:0007669"/>
    <property type="project" value="InterPro"/>
</dbReference>
<keyword evidence="8" id="KW-0653">Protein transport</keyword>
<dbReference type="GO" id="GO:0015031">
    <property type="term" value="P:protein transport"/>
    <property type="evidence" value="ECO:0007669"/>
    <property type="project" value="UniProtKB-KW"/>
</dbReference>
<gene>
    <name evidence="11 13" type="ORF">P152DRAFT_410490</name>
</gene>
<evidence type="ECO:0000256" key="4">
    <source>
        <dbReference type="ARBA" id="ARBA00013044"/>
    </source>
</evidence>
<dbReference type="GO" id="GO:0005737">
    <property type="term" value="C:cytoplasm"/>
    <property type="evidence" value="ECO:0007669"/>
    <property type="project" value="UniProtKB-SubCell"/>
</dbReference>
<reference evidence="11 13" key="1">
    <citation type="submission" date="2020-01" db="EMBL/GenBank/DDBJ databases">
        <authorList>
            <consortium name="DOE Joint Genome Institute"/>
            <person name="Haridas S."/>
            <person name="Albert R."/>
            <person name="Binder M."/>
            <person name="Bloem J."/>
            <person name="Labutti K."/>
            <person name="Salamov A."/>
            <person name="Andreopoulos B."/>
            <person name="Baker S.E."/>
            <person name="Barry K."/>
            <person name="Bills G."/>
            <person name="Bluhm B.H."/>
            <person name="Cannon C."/>
            <person name="Castanera R."/>
            <person name="Culley D.E."/>
            <person name="Daum C."/>
            <person name="Ezra D."/>
            <person name="Gonzalez J.B."/>
            <person name="Henrissat B."/>
            <person name="Kuo A."/>
            <person name="Liang C."/>
            <person name="Lipzen A."/>
            <person name="Lutzoni F."/>
            <person name="Magnuson J."/>
            <person name="Mondo S."/>
            <person name="Nolan M."/>
            <person name="Ohm R."/>
            <person name="Pangilinan J."/>
            <person name="Park H.-J."/>
            <person name="Ramirez L."/>
            <person name="Alfaro M."/>
            <person name="Sun H."/>
            <person name="Tritt A."/>
            <person name="Yoshinaga Y."/>
            <person name="Zwiers L.-H."/>
            <person name="Turgeon B.G."/>
            <person name="Goodwin S.B."/>
            <person name="Spatafora J.W."/>
            <person name="Crous P.W."/>
            <person name="Grigoriev I.V."/>
        </authorList>
    </citation>
    <scope>NUCLEOTIDE SEQUENCE</scope>
    <source>
        <strain evidence="11 13">CBS 781.70</strain>
    </source>
</reference>
<comment type="similarity">
    <text evidence="2">Belongs to the synaptojanin family.</text>
</comment>
<dbReference type="OrthoDB" id="405996at2759"/>
<dbReference type="SMART" id="SM00128">
    <property type="entry name" value="IPPc"/>
    <property type="match status" value="1"/>
</dbReference>
<dbReference type="PROSITE" id="PS50275">
    <property type="entry name" value="SAC"/>
    <property type="match status" value="1"/>
</dbReference>
<evidence type="ECO:0000256" key="6">
    <source>
        <dbReference type="ARBA" id="ARBA00022490"/>
    </source>
</evidence>
<dbReference type="FunFam" id="3.60.10.10:FF:000029">
    <property type="entry name" value="Inositol polyphosphate 5-phosphatase"/>
    <property type="match status" value="1"/>
</dbReference>
<dbReference type="GO" id="GO:0016020">
    <property type="term" value="C:membrane"/>
    <property type="evidence" value="ECO:0007669"/>
    <property type="project" value="TreeGrafter"/>
</dbReference>
<dbReference type="InterPro" id="IPR046985">
    <property type="entry name" value="IP5"/>
</dbReference>
<evidence type="ECO:0000313" key="13">
    <source>
        <dbReference type="RefSeq" id="XP_033537186.1"/>
    </source>
</evidence>
<evidence type="ECO:0000256" key="5">
    <source>
        <dbReference type="ARBA" id="ARBA00022448"/>
    </source>
</evidence>
<feature type="region of interest" description="Disordered" evidence="9">
    <location>
        <begin position="1133"/>
        <end position="1202"/>
    </location>
</feature>
<evidence type="ECO:0000259" key="10">
    <source>
        <dbReference type="PROSITE" id="PS50275"/>
    </source>
</evidence>
<name>A0A6G1GBT9_9PEZI</name>
<dbReference type="Gene3D" id="3.60.10.10">
    <property type="entry name" value="Endonuclease/exonuclease/phosphatase"/>
    <property type="match status" value="1"/>
</dbReference>
<evidence type="ECO:0000256" key="9">
    <source>
        <dbReference type="SAM" id="MobiDB-lite"/>
    </source>
</evidence>
<dbReference type="GeneID" id="54417526"/>
<comment type="subcellular location">
    <subcellularLocation>
        <location evidence="1">Cytoplasm</location>
    </subcellularLocation>
</comment>
<evidence type="ECO:0000256" key="7">
    <source>
        <dbReference type="ARBA" id="ARBA00022801"/>
    </source>
</evidence>
<dbReference type="SUPFAM" id="SSF56219">
    <property type="entry name" value="DNase I-like"/>
    <property type="match status" value="1"/>
</dbReference>
<reference evidence="13" key="2">
    <citation type="submission" date="2020-04" db="EMBL/GenBank/DDBJ databases">
        <authorList>
            <consortium name="NCBI Genome Project"/>
        </authorList>
    </citation>
    <scope>NUCLEOTIDE SEQUENCE</scope>
    <source>
        <strain evidence="13">CBS 781.70</strain>
    </source>
</reference>
<evidence type="ECO:0000256" key="8">
    <source>
        <dbReference type="ARBA" id="ARBA00022927"/>
    </source>
</evidence>
<dbReference type="InterPro" id="IPR036691">
    <property type="entry name" value="Endo/exonu/phosph_ase_sf"/>
</dbReference>
<evidence type="ECO:0000313" key="12">
    <source>
        <dbReference type="Proteomes" id="UP000504638"/>
    </source>
</evidence>
<dbReference type="EC" id="3.1.3.36" evidence="4"/>
<feature type="compositionally biased region" description="Acidic residues" evidence="9">
    <location>
        <begin position="944"/>
        <end position="954"/>
    </location>
</feature>
<evidence type="ECO:0000256" key="1">
    <source>
        <dbReference type="ARBA" id="ARBA00004496"/>
    </source>
</evidence>
<dbReference type="RefSeq" id="XP_033537186.1">
    <property type="nucleotide sequence ID" value="XM_033676956.1"/>
</dbReference>
<comment type="similarity">
    <text evidence="3">In the central section; belongs to the inositol 1,4,5-trisphosphate 5-phosphatase family.</text>
</comment>